<dbReference type="Pfam" id="PF13649">
    <property type="entry name" value="Methyltransf_25"/>
    <property type="match status" value="1"/>
</dbReference>
<dbReference type="SUPFAM" id="SSF53335">
    <property type="entry name" value="S-adenosyl-L-methionine-dependent methyltransferases"/>
    <property type="match status" value="1"/>
</dbReference>
<dbReference type="Proteomes" id="UP000183685">
    <property type="component" value="Unassembled WGS sequence"/>
</dbReference>
<accession>A0A1G6URB3</accession>
<dbReference type="OrthoDB" id="7583028at2"/>
<dbReference type="STRING" id="637679.GCA_001550055_00219"/>
<evidence type="ECO:0000313" key="3">
    <source>
        <dbReference type="Proteomes" id="UP000183685"/>
    </source>
</evidence>
<dbReference type="InterPro" id="IPR041698">
    <property type="entry name" value="Methyltransf_25"/>
</dbReference>
<reference evidence="2 3" key="1">
    <citation type="submission" date="2016-10" db="EMBL/GenBank/DDBJ databases">
        <authorList>
            <person name="de Groot N.N."/>
        </authorList>
    </citation>
    <scope>NUCLEOTIDE SEQUENCE [LARGE SCALE GENOMIC DNA]</scope>
    <source>
        <strain evidence="2 3">CGMCC 1.9109</strain>
    </source>
</reference>
<organism evidence="2 3">
    <name type="scientific">Kordiimonas lacus</name>
    <dbReference type="NCBI Taxonomy" id="637679"/>
    <lineage>
        <taxon>Bacteria</taxon>
        <taxon>Pseudomonadati</taxon>
        <taxon>Pseudomonadota</taxon>
        <taxon>Alphaproteobacteria</taxon>
        <taxon>Kordiimonadales</taxon>
        <taxon>Kordiimonadaceae</taxon>
        <taxon>Kordiimonas</taxon>
    </lineage>
</organism>
<gene>
    <name evidence="2" type="ORF">SAMN04488071_0672</name>
</gene>
<feature type="domain" description="Methyltransferase" evidence="1">
    <location>
        <begin position="53"/>
        <end position="149"/>
    </location>
</feature>
<dbReference type="GO" id="GO:0008168">
    <property type="term" value="F:methyltransferase activity"/>
    <property type="evidence" value="ECO:0007669"/>
    <property type="project" value="UniProtKB-KW"/>
</dbReference>
<dbReference type="Gene3D" id="3.40.50.150">
    <property type="entry name" value="Vaccinia Virus protein VP39"/>
    <property type="match status" value="1"/>
</dbReference>
<protein>
    <submittedName>
        <fullName evidence="2">Methyltransferase domain-containing protein</fullName>
    </submittedName>
</protein>
<sequence length="308" mass="33286">MVAKETAWTTYWHAANRLDSCIVRPGQQEGDQKAIFGFWREFVKGCPSGGRLLDLATGNGAVALRLVQAAADLGKDVTVNAVDLADIRPESYLTEYSDFANLIAFRGGVDICALPFGDQCFDGAVSQFGFEYAPATSAVAELARVLRSGAPFQLLVHHKEGALVAPNVAQIAEIETLLGSGGLVDCIQQLLAGTSSMDALEGEGRRLLSENNNQLPRITAEIFAAVRQLLTRQDLDLAIRIQGAADMRHRLEAEQERMRQLGHAALSGDEADSLCRLMTDTGLHDVAVQPFHVGSDQALLGWQVTGRR</sequence>
<dbReference type="GO" id="GO:0032259">
    <property type="term" value="P:methylation"/>
    <property type="evidence" value="ECO:0007669"/>
    <property type="project" value="UniProtKB-KW"/>
</dbReference>
<evidence type="ECO:0000259" key="1">
    <source>
        <dbReference type="Pfam" id="PF13649"/>
    </source>
</evidence>
<keyword evidence="2" id="KW-0808">Transferase</keyword>
<dbReference type="RefSeq" id="WP_068307890.1">
    <property type="nucleotide sequence ID" value="NZ_FNAK01000001.1"/>
</dbReference>
<dbReference type="InterPro" id="IPR029063">
    <property type="entry name" value="SAM-dependent_MTases_sf"/>
</dbReference>
<keyword evidence="3" id="KW-1185">Reference proteome</keyword>
<proteinExistence type="predicted"/>
<dbReference type="EMBL" id="FNAK01000001">
    <property type="protein sequence ID" value="SDD43803.1"/>
    <property type="molecule type" value="Genomic_DNA"/>
</dbReference>
<name>A0A1G6URB3_9PROT</name>
<evidence type="ECO:0000313" key="2">
    <source>
        <dbReference type="EMBL" id="SDD43803.1"/>
    </source>
</evidence>
<dbReference type="CDD" id="cd02440">
    <property type="entry name" value="AdoMet_MTases"/>
    <property type="match status" value="1"/>
</dbReference>
<keyword evidence="2" id="KW-0489">Methyltransferase</keyword>
<dbReference type="AlphaFoldDB" id="A0A1G6URB3"/>